<proteinExistence type="predicted"/>
<evidence type="ECO:0000259" key="2">
    <source>
        <dbReference type="Pfam" id="PF09607"/>
    </source>
</evidence>
<feature type="domain" description="DDE-1" evidence="1">
    <location>
        <begin position="170"/>
        <end position="223"/>
    </location>
</feature>
<comment type="caution">
    <text evidence="3">The sequence shown here is derived from an EMBL/GenBank/DDBJ whole genome shotgun (WGS) entry which is preliminary data.</text>
</comment>
<dbReference type="Proteomes" id="UP000789405">
    <property type="component" value="Unassembled WGS sequence"/>
</dbReference>
<name>A0A9N9JY36_9GLOM</name>
<dbReference type="Pfam" id="PF09607">
    <property type="entry name" value="BrkDBD"/>
    <property type="match status" value="1"/>
</dbReference>
<gene>
    <name evidence="3" type="ORF">DERYTH_LOCUS23039</name>
</gene>
<dbReference type="AlphaFoldDB" id="A0A9N9JY36"/>
<protein>
    <submittedName>
        <fullName evidence="3">4972_t:CDS:1</fullName>
    </submittedName>
</protein>
<dbReference type="Gene3D" id="1.10.10.60">
    <property type="entry name" value="Homeodomain-like"/>
    <property type="match status" value="1"/>
</dbReference>
<accession>A0A9N9JY36</accession>
<feature type="non-terminal residue" evidence="3">
    <location>
        <position position="1"/>
    </location>
</feature>
<evidence type="ECO:0000313" key="4">
    <source>
        <dbReference type="Proteomes" id="UP000789405"/>
    </source>
</evidence>
<dbReference type="InterPro" id="IPR018586">
    <property type="entry name" value="Brinker_DNA-bd"/>
</dbReference>
<dbReference type="InterPro" id="IPR004875">
    <property type="entry name" value="DDE_SF_endonuclease_dom"/>
</dbReference>
<dbReference type="OrthoDB" id="2403652at2759"/>
<dbReference type="EMBL" id="CAJVPY010033760">
    <property type="protein sequence ID" value="CAG8799291.1"/>
    <property type="molecule type" value="Genomic_DNA"/>
</dbReference>
<feature type="domain" description="Brinker DNA-binding" evidence="2">
    <location>
        <begin position="4"/>
        <end position="53"/>
    </location>
</feature>
<organism evidence="3 4">
    <name type="scientific">Dentiscutata erythropus</name>
    <dbReference type="NCBI Taxonomy" id="1348616"/>
    <lineage>
        <taxon>Eukaryota</taxon>
        <taxon>Fungi</taxon>
        <taxon>Fungi incertae sedis</taxon>
        <taxon>Mucoromycota</taxon>
        <taxon>Glomeromycotina</taxon>
        <taxon>Glomeromycetes</taxon>
        <taxon>Diversisporales</taxon>
        <taxon>Gigasporaceae</taxon>
        <taxon>Dentiscutata</taxon>
    </lineage>
</organism>
<keyword evidence="4" id="KW-1185">Reference proteome</keyword>
<reference evidence="3" key="1">
    <citation type="submission" date="2021-06" db="EMBL/GenBank/DDBJ databases">
        <authorList>
            <person name="Kallberg Y."/>
            <person name="Tangrot J."/>
            <person name="Rosling A."/>
        </authorList>
    </citation>
    <scope>NUCLEOTIDE SEQUENCE</scope>
    <source>
        <strain evidence="3">MA453B</strain>
    </source>
</reference>
<sequence>MLKGKRKSYPVNLKLDTIEYAKKTNNHAAARFFNVDYTQISRWRVKEEEFKNARKTSHRIGSGASSLYPLAENSLKEWIFKLSYSNTLNIFKASDPWLNLFMNRFNLSLRRCTKTFQKLPKDLHEKVTEFHGFINELRINNNFELNCIANMDETSVYFDMVGAYTINDRVLADGSKLPLKIIFKGKRVPRGQYPPGIVIRIQKNGWMDEELMKEWLEAVWKQRP</sequence>
<evidence type="ECO:0000313" key="3">
    <source>
        <dbReference type="EMBL" id="CAG8799291.1"/>
    </source>
</evidence>
<dbReference type="Pfam" id="PF03184">
    <property type="entry name" value="DDE_1"/>
    <property type="match status" value="1"/>
</dbReference>
<evidence type="ECO:0000259" key="1">
    <source>
        <dbReference type="Pfam" id="PF03184"/>
    </source>
</evidence>
<dbReference type="GO" id="GO:0003676">
    <property type="term" value="F:nucleic acid binding"/>
    <property type="evidence" value="ECO:0007669"/>
    <property type="project" value="InterPro"/>
</dbReference>